<keyword evidence="8" id="KW-1185">Reference proteome</keyword>
<evidence type="ECO:0000313" key="8">
    <source>
        <dbReference type="Proteomes" id="UP000663859"/>
    </source>
</evidence>
<evidence type="ECO:0000256" key="3">
    <source>
        <dbReference type="ARBA" id="ARBA00023274"/>
    </source>
</evidence>
<comment type="function">
    <text evidence="4">Binds together with bS18 to 16S ribosomal RNA.</text>
</comment>
<dbReference type="InterPro" id="IPR035980">
    <property type="entry name" value="Ribosomal_bS6_sf"/>
</dbReference>
<comment type="similarity">
    <text evidence="1">Belongs to the bacterial ribosomal protein bS6 family.</text>
</comment>
<dbReference type="Pfam" id="PF01250">
    <property type="entry name" value="Ribosomal_S6"/>
    <property type="match status" value="1"/>
</dbReference>
<dbReference type="SUPFAM" id="SSF54995">
    <property type="entry name" value="Ribosomal protein S6"/>
    <property type="match status" value="1"/>
</dbReference>
<dbReference type="Proteomes" id="UP000663859">
    <property type="component" value="Unassembled WGS sequence"/>
</dbReference>
<reference evidence="7" key="1">
    <citation type="submission" date="2021-02" db="EMBL/GenBank/DDBJ databases">
        <authorList>
            <person name="Cremers G."/>
            <person name="Picone N."/>
        </authorList>
    </citation>
    <scope>NUCLEOTIDE SEQUENCE</scope>
    <source>
        <strain evidence="7">PQ17</strain>
    </source>
</reference>
<accession>A0A8J2BRH3</accession>
<dbReference type="AlphaFoldDB" id="A0A8J2BRH3"/>
<keyword evidence="3" id="KW-0687">Ribonucleoprotein</keyword>
<protein>
    <recommendedName>
        <fullName evidence="5">Small ribosomal subunit protein bS6</fullName>
    </recommendedName>
    <alternativeName>
        <fullName evidence="6">30S ribosomal protein S6</fullName>
    </alternativeName>
</protein>
<evidence type="ECO:0000256" key="5">
    <source>
        <dbReference type="ARBA" id="ARBA00035294"/>
    </source>
</evidence>
<dbReference type="CDD" id="cd00473">
    <property type="entry name" value="bS6"/>
    <property type="match status" value="1"/>
</dbReference>
<gene>
    <name evidence="7" type="primary">rpsF</name>
    <name evidence="7" type="ORF">MPNT_420004</name>
</gene>
<dbReference type="InterPro" id="IPR020814">
    <property type="entry name" value="Ribosomal_S6_plastid/chlpt"/>
</dbReference>
<name>A0A8J2BRH3_9BACT</name>
<evidence type="ECO:0000256" key="2">
    <source>
        <dbReference type="ARBA" id="ARBA00022980"/>
    </source>
</evidence>
<dbReference type="RefSeq" id="WP_174583481.1">
    <property type="nucleotide sequence ID" value="NZ_CAJNOB010000037.1"/>
</dbReference>
<keyword evidence="2 7" id="KW-0689">Ribosomal protein</keyword>
<dbReference type="GO" id="GO:0005840">
    <property type="term" value="C:ribosome"/>
    <property type="evidence" value="ECO:0007669"/>
    <property type="project" value="UniProtKB-KW"/>
</dbReference>
<evidence type="ECO:0000256" key="6">
    <source>
        <dbReference type="ARBA" id="ARBA00035520"/>
    </source>
</evidence>
<dbReference type="InterPro" id="IPR014717">
    <property type="entry name" value="Transl_elong_EF1B/ribsomal_bS6"/>
</dbReference>
<organism evidence="7 8">
    <name type="scientific">Candidatus Methylacidithermus pantelleriae</name>
    <dbReference type="NCBI Taxonomy" id="2744239"/>
    <lineage>
        <taxon>Bacteria</taxon>
        <taxon>Pseudomonadati</taxon>
        <taxon>Verrucomicrobiota</taxon>
        <taxon>Methylacidiphilae</taxon>
        <taxon>Methylacidiphilales</taxon>
        <taxon>Methylacidiphilaceae</taxon>
        <taxon>Candidatus Methylacidithermus</taxon>
    </lineage>
</organism>
<dbReference type="Gene3D" id="3.30.70.60">
    <property type="match status" value="1"/>
</dbReference>
<comment type="caution">
    <text evidence="7">The sequence shown here is derived from an EMBL/GenBank/DDBJ whole genome shotgun (WGS) entry which is preliminary data.</text>
</comment>
<dbReference type="GO" id="GO:0006412">
    <property type="term" value="P:translation"/>
    <property type="evidence" value="ECO:0007669"/>
    <property type="project" value="InterPro"/>
</dbReference>
<dbReference type="GO" id="GO:0003735">
    <property type="term" value="F:structural constituent of ribosome"/>
    <property type="evidence" value="ECO:0007669"/>
    <property type="project" value="InterPro"/>
</dbReference>
<dbReference type="InterPro" id="IPR000529">
    <property type="entry name" value="Ribosomal_bS6"/>
</dbReference>
<dbReference type="EMBL" id="CAJNOB010000037">
    <property type="protein sequence ID" value="CAF0701794.1"/>
    <property type="molecule type" value="Genomic_DNA"/>
</dbReference>
<sequence length="113" mass="12939">MNRYGALFIFLVNGRDEGIEGAIEFVTQEIVALGGTVHTVQKMDKRKFERVAHRVDSGYYVYMEFSLEGSLLGVLNQKLKGYPKLFRQFYVRRTGKRESRKASFPETIAPSTP</sequence>
<proteinExistence type="inferred from homology"/>
<evidence type="ECO:0000256" key="1">
    <source>
        <dbReference type="ARBA" id="ARBA00009512"/>
    </source>
</evidence>
<evidence type="ECO:0000313" key="7">
    <source>
        <dbReference type="EMBL" id="CAF0701794.1"/>
    </source>
</evidence>
<evidence type="ECO:0000256" key="4">
    <source>
        <dbReference type="ARBA" id="ARBA00035104"/>
    </source>
</evidence>
<dbReference type="GO" id="GO:1990904">
    <property type="term" value="C:ribonucleoprotein complex"/>
    <property type="evidence" value="ECO:0007669"/>
    <property type="project" value="UniProtKB-KW"/>
</dbReference>
<dbReference type="GO" id="GO:0019843">
    <property type="term" value="F:rRNA binding"/>
    <property type="evidence" value="ECO:0007669"/>
    <property type="project" value="InterPro"/>
</dbReference>